<evidence type="ECO:0000256" key="5">
    <source>
        <dbReference type="ARBA" id="ARBA00022989"/>
    </source>
</evidence>
<dbReference type="PROSITE" id="PS50262">
    <property type="entry name" value="G_PROTEIN_RECEP_F1_2"/>
    <property type="match status" value="1"/>
</dbReference>
<feature type="transmembrane region" description="Helical" evidence="13">
    <location>
        <begin position="26"/>
        <end position="46"/>
    </location>
</feature>
<reference evidence="15" key="2">
    <citation type="submission" date="2016-06" db="EMBL/GenBank/DDBJ databases">
        <title>The genome of a short-lived fish provides insights into sex chromosome evolution and the genetic control of aging.</title>
        <authorList>
            <person name="Reichwald K."/>
            <person name="Felder M."/>
            <person name="Petzold A."/>
            <person name="Koch P."/>
            <person name="Groth M."/>
            <person name="Platzer M."/>
        </authorList>
    </citation>
    <scope>NUCLEOTIDE SEQUENCE</scope>
    <source>
        <tissue evidence="15">Brain</tissue>
    </source>
</reference>
<evidence type="ECO:0000256" key="9">
    <source>
        <dbReference type="ARBA" id="ARBA00023180"/>
    </source>
</evidence>
<dbReference type="SUPFAM" id="SSF81321">
    <property type="entry name" value="Family A G protein-coupled receptor-like"/>
    <property type="match status" value="1"/>
</dbReference>
<feature type="transmembrane region" description="Helical" evidence="13">
    <location>
        <begin position="102"/>
        <end position="123"/>
    </location>
</feature>
<keyword evidence="8 12" id="KW-0675">Receptor</keyword>
<keyword evidence="5 13" id="KW-1133">Transmembrane helix</keyword>
<keyword evidence="6 12" id="KW-0297">G-protein coupled receptor</keyword>
<dbReference type="InterPro" id="IPR000276">
    <property type="entry name" value="GPCR_Rhodpsn"/>
</dbReference>
<feature type="transmembrane region" description="Helical" evidence="13">
    <location>
        <begin position="58"/>
        <end position="82"/>
    </location>
</feature>
<evidence type="ECO:0000256" key="7">
    <source>
        <dbReference type="ARBA" id="ARBA00023136"/>
    </source>
</evidence>
<dbReference type="GO" id="GO:0005886">
    <property type="term" value="C:plasma membrane"/>
    <property type="evidence" value="ECO:0007669"/>
    <property type="project" value="UniProtKB-SubCell"/>
</dbReference>
<keyword evidence="4 12" id="KW-0812">Transmembrane</keyword>
<gene>
    <name evidence="15" type="primary">PTGIR</name>
</gene>
<feature type="transmembrane region" description="Helical" evidence="13">
    <location>
        <begin position="297"/>
        <end position="316"/>
    </location>
</feature>
<dbReference type="GO" id="GO:0016501">
    <property type="term" value="F:prostacyclin receptor activity"/>
    <property type="evidence" value="ECO:0007669"/>
    <property type="project" value="TreeGrafter"/>
</dbReference>
<evidence type="ECO:0000256" key="12">
    <source>
        <dbReference type="RuleBase" id="RU000688"/>
    </source>
</evidence>
<dbReference type="AlphaFoldDB" id="A0A1A8BF05"/>
<dbReference type="PRINTS" id="PR00429">
    <property type="entry name" value="THROMBOXANER"/>
</dbReference>
<dbReference type="PRINTS" id="PR01788">
    <property type="entry name" value="PROSTANOIDR"/>
</dbReference>
<dbReference type="InterPro" id="IPR008365">
    <property type="entry name" value="Prostanoid_rcpt"/>
</dbReference>
<comment type="subcellular location">
    <subcellularLocation>
        <location evidence="1">Cell membrane</location>
        <topology evidence="1">Multi-pass membrane protein</topology>
    </subcellularLocation>
</comment>
<dbReference type="PROSITE" id="PS00237">
    <property type="entry name" value="G_PROTEIN_RECEP_F1_1"/>
    <property type="match status" value="1"/>
</dbReference>
<feature type="transmembrane region" description="Helical" evidence="13">
    <location>
        <begin position="203"/>
        <end position="223"/>
    </location>
</feature>
<dbReference type="GO" id="GO:0006954">
    <property type="term" value="P:inflammatory response"/>
    <property type="evidence" value="ECO:0007669"/>
    <property type="project" value="TreeGrafter"/>
</dbReference>
<reference evidence="15" key="1">
    <citation type="submission" date="2016-05" db="EMBL/GenBank/DDBJ databases">
        <authorList>
            <person name="Lavstsen T."/>
            <person name="Jespersen J.S."/>
        </authorList>
    </citation>
    <scope>NUCLEOTIDE SEQUENCE</scope>
    <source>
        <tissue evidence="15">Brain</tissue>
    </source>
</reference>
<dbReference type="GO" id="GO:0007189">
    <property type="term" value="P:adenylate cyclase-activating G protein-coupled receptor signaling pathway"/>
    <property type="evidence" value="ECO:0007669"/>
    <property type="project" value="TreeGrafter"/>
</dbReference>
<evidence type="ECO:0000256" key="10">
    <source>
        <dbReference type="ARBA" id="ARBA00023224"/>
    </source>
</evidence>
<dbReference type="Gene3D" id="1.20.1070.10">
    <property type="entry name" value="Rhodopsin 7-helix transmembrane proteins"/>
    <property type="match status" value="1"/>
</dbReference>
<organism evidence="15">
    <name type="scientific">Nothobranchius kadleci</name>
    <name type="common">African annual killifish</name>
    <dbReference type="NCBI Taxonomy" id="1051664"/>
    <lineage>
        <taxon>Eukaryota</taxon>
        <taxon>Metazoa</taxon>
        <taxon>Chordata</taxon>
        <taxon>Craniata</taxon>
        <taxon>Vertebrata</taxon>
        <taxon>Euteleostomi</taxon>
        <taxon>Actinopterygii</taxon>
        <taxon>Neopterygii</taxon>
        <taxon>Teleostei</taxon>
        <taxon>Neoteleostei</taxon>
        <taxon>Acanthomorphata</taxon>
        <taxon>Ovalentaria</taxon>
        <taxon>Atherinomorphae</taxon>
        <taxon>Cyprinodontiformes</taxon>
        <taxon>Nothobranchiidae</taxon>
        <taxon>Nothobranchius</taxon>
    </lineage>
</organism>
<dbReference type="InterPro" id="IPR001105">
    <property type="entry name" value="Thbox_rcpt"/>
</dbReference>
<accession>A0A1A8BF05</accession>
<feature type="transmembrane region" description="Helical" evidence="13">
    <location>
        <begin position="260"/>
        <end position="285"/>
    </location>
</feature>
<protein>
    <recommendedName>
        <fullName evidence="2">Thromboxane A2 receptor</fullName>
    </recommendedName>
    <alternativeName>
        <fullName evidence="11">Prostanoid TP receptor</fullName>
    </alternativeName>
</protein>
<evidence type="ECO:0000256" key="6">
    <source>
        <dbReference type="ARBA" id="ARBA00023040"/>
    </source>
</evidence>
<dbReference type="Pfam" id="PF00001">
    <property type="entry name" value="7tm_1"/>
    <property type="match status" value="1"/>
</dbReference>
<evidence type="ECO:0000259" key="14">
    <source>
        <dbReference type="PROSITE" id="PS50262"/>
    </source>
</evidence>
<dbReference type="PRINTS" id="PR00237">
    <property type="entry name" value="GPCRRHODOPSN"/>
</dbReference>
<proteinExistence type="inferred from homology"/>
<comment type="similarity">
    <text evidence="12">Belongs to the G-protein coupled receptor 1 family.</text>
</comment>
<evidence type="ECO:0000256" key="13">
    <source>
        <dbReference type="SAM" id="Phobius"/>
    </source>
</evidence>
<keyword evidence="9" id="KW-0325">Glycoprotein</keyword>
<evidence type="ECO:0000256" key="2">
    <source>
        <dbReference type="ARBA" id="ARBA00017628"/>
    </source>
</evidence>
<keyword evidence="10 12" id="KW-0807">Transducer</keyword>
<dbReference type="PANTHER" id="PTHR11866">
    <property type="entry name" value="G-PROTEIN COUPLED RECEPTOR FAMILY 1 MEMBER"/>
    <property type="match status" value="1"/>
</dbReference>
<dbReference type="PANTHER" id="PTHR11866:SF7">
    <property type="entry name" value="PROSTACYCLIN RECEPTOR"/>
    <property type="match status" value="1"/>
</dbReference>
<dbReference type="GO" id="GO:0007204">
    <property type="term" value="P:positive regulation of cytosolic calcium ion concentration"/>
    <property type="evidence" value="ECO:0007669"/>
    <property type="project" value="TreeGrafter"/>
</dbReference>
<keyword evidence="3" id="KW-1003">Cell membrane</keyword>
<evidence type="ECO:0000256" key="8">
    <source>
        <dbReference type="ARBA" id="ARBA00023170"/>
    </source>
</evidence>
<evidence type="ECO:0000313" key="15">
    <source>
        <dbReference type="EMBL" id="SBP65488.1"/>
    </source>
</evidence>
<evidence type="ECO:0000256" key="1">
    <source>
        <dbReference type="ARBA" id="ARBA00004651"/>
    </source>
</evidence>
<sequence>MNHSSVFNTSCSNTTYVVGNGGKLKISIMMFLAGVVGNLLALFILVMHQKKRRSRSSIFCILVTGLALTDLLGTCLLSPPVFICYARNLSLIALGGERLCNLFGFVVSFFGLAPTLILCTMALDRCFAISHPYFYSVHIRQSFAKFTLIFIYLFSLAFCLLPYSGFGKFRQYCPGTWCFIDMDATGDAQANLVQAFSLSYSSLMALLIFIVFICNGSVIVSLCKMHLSQIVRRGSVVSVGRKKRLSLAWFGQGEEEIDHLVLLALMTIIFVVFSLPLIIAGFINAIHPYRGDDENLIAFRFYSLNPIVDPWIFILFRKSVFRHLGSLLNCRFGKQAVKTTAHCALSLPLDSVLPHNRQL</sequence>
<feature type="transmembrane region" description="Helical" evidence="13">
    <location>
        <begin position="143"/>
        <end position="163"/>
    </location>
</feature>
<dbReference type="GO" id="GO:0048662">
    <property type="term" value="P:negative regulation of smooth muscle cell proliferation"/>
    <property type="evidence" value="ECO:0007669"/>
    <property type="project" value="TreeGrafter"/>
</dbReference>
<dbReference type="EMBL" id="HADZ01001547">
    <property type="protein sequence ID" value="SBP65488.1"/>
    <property type="molecule type" value="Transcribed_RNA"/>
</dbReference>
<feature type="domain" description="G-protein coupled receptors family 1 profile" evidence="14">
    <location>
        <begin position="37"/>
        <end position="313"/>
    </location>
</feature>
<evidence type="ECO:0000256" key="3">
    <source>
        <dbReference type="ARBA" id="ARBA00022475"/>
    </source>
</evidence>
<evidence type="ECO:0000256" key="11">
    <source>
        <dbReference type="ARBA" id="ARBA00029815"/>
    </source>
</evidence>
<dbReference type="InterPro" id="IPR017452">
    <property type="entry name" value="GPCR_Rhodpsn_7TM"/>
</dbReference>
<keyword evidence="7 13" id="KW-0472">Membrane</keyword>
<name>A0A1A8BF05_NOTKA</name>
<dbReference type="GO" id="GO:0004960">
    <property type="term" value="F:thromboxane receptor activity"/>
    <property type="evidence" value="ECO:0007669"/>
    <property type="project" value="InterPro"/>
</dbReference>
<evidence type="ECO:0000256" key="4">
    <source>
        <dbReference type="ARBA" id="ARBA00022692"/>
    </source>
</evidence>